<dbReference type="eggNOG" id="ENOG502S9QE">
    <property type="taxonomic scope" value="Eukaryota"/>
</dbReference>
<sequence length="240" mass="25452">MRINRIPHALRKRNMQELLDEHAEKAKPASPPPMLIEDDSQRAGVASNGTAVEPNRLKRQSHFVAEDEDKENAPANASHDLANPKKRAKTATANTKATRTASRKGAPSTVLSPKSHNSRTLAQSPARNMPSPVRTTMVRPLSPVKPSMQHLAPPKPSSRTLSRQALRPLTAMESEGRSSEVSTASAGTTIVTKPAAKKAAATRKPAVGKTATTAKKPAVAKKEAAAPAATGGGRTLRKRG</sequence>
<proteinExistence type="predicted"/>
<feature type="region of interest" description="Disordered" evidence="1">
    <location>
        <begin position="1"/>
        <end position="240"/>
    </location>
</feature>
<keyword evidence="3" id="KW-1185">Reference proteome</keyword>
<evidence type="ECO:0000256" key="1">
    <source>
        <dbReference type="SAM" id="MobiDB-lite"/>
    </source>
</evidence>
<accession>M2N390</accession>
<gene>
    <name evidence="2" type="ORF">BAUCODRAFT_36836</name>
</gene>
<dbReference type="KEGG" id="bcom:BAUCODRAFT_36836"/>
<dbReference type="Proteomes" id="UP000011761">
    <property type="component" value="Unassembled WGS sequence"/>
</dbReference>
<evidence type="ECO:0000313" key="2">
    <source>
        <dbReference type="EMBL" id="EMC93170.1"/>
    </source>
</evidence>
<dbReference type="AlphaFoldDB" id="M2N390"/>
<evidence type="ECO:0000313" key="3">
    <source>
        <dbReference type="Proteomes" id="UP000011761"/>
    </source>
</evidence>
<dbReference type="HOGENOM" id="CLU_038589_1_0_1"/>
<dbReference type="OMA" id="ITMQQKQ"/>
<dbReference type="GeneID" id="19113091"/>
<feature type="compositionally biased region" description="Polar residues" evidence="1">
    <location>
        <begin position="109"/>
        <end position="126"/>
    </location>
</feature>
<feature type="compositionally biased region" description="Polar residues" evidence="1">
    <location>
        <begin position="179"/>
        <end position="191"/>
    </location>
</feature>
<reference evidence="2 3" key="1">
    <citation type="journal article" date="2012" name="PLoS Pathog.">
        <title>Diverse lifestyles and strategies of plant pathogenesis encoded in the genomes of eighteen Dothideomycetes fungi.</title>
        <authorList>
            <person name="Ohm R.A."/>
            <person name="Feau N."/>
            <person name="Henrissat B."/>
            <person name="Schoch C.L."/>
            <person name="Horwitz B.A."/>
            <person name="Barry K.W."/>
            <person name="Condon B.J."/>
            <person name="Copeland A.C."/>
            <person name="Dhillon B."/>
            <person name="Glaser F."/>
            <person name="Hesse C.N."/>
            <person name="Kosti I."/>
            <person name="LaButti K."/>
            <person name="Lindquist E.A."/>
            <person name="Lucas S."/>
            <person name="Salamov A.A."/>
            <person name="Bradshaw R.E."/>
            <person name="Ciuffetti L."/>
            <person name="Hamelin R.C."/>
            <person name="Kema G.H.J."/>
            <person name="Lawrence C."/>
            <person name="Scott J.A."/>
            <person name="Spatafora J.W."/>
            <person name="Turgeon B.G."/>
            <person name="de Wit P.J.G.M."/>
            <person name="Zhong S."/>
            <person name="Goodwin S.B."/>
            <person name="Grigoriev I.V."/>
        </authorList>
    </citation>
    <scope>NUCLEOTIDE SEQUENCE [LARGE SCALE GENOMIC DNA]</scope>
    <source>
        <strain evidence="2 3">UAMH 10762</strain>
    </source>
</reference>
<protein>
    <recommendedName>
        <fullName evidence="4">Borealin N-terminal domain-containing protein</fullName>
    </recommendedName>
</protein>
<organism evidence="2 3">
    <name type="scientific">Baudoinia panamericana (strain UAMH 10762)</name>
    <name type="common">Angels' share fungus</name>
    <name type="synonym">Baudoinia compniacensis (strain UAMH 10762)</name>
    <dbReference type="NCBI Taxonomy" id="717646"/>
    <lineage>
        <taxon>Eukaryota</taxon>
        <taxon>Fungi</taxon>
        <taxon>Dikarya</taxon>
        <taxon>Ascomycota</taxon>
        <taxon>Pezizomycotina</taxon>
        <taxon>Dothideomycetes</taxon>
        <taxon>Dothideomycetidae</taxon>
        <taxon>Mycosphaerellales</taxon>
        <taxon>Teratosphaeriaceae</taxon>
        <taxon>Baudoinia</taxon>
    </lineage>
</organism>
<name>M2N390_BAUPA</name>
<feature type="compositionally biased region" description="Low complexity" evidence="1">
    <location>
        <begin position="192"/>
        <end position="217"/>
    </location>
</feature>
<feature type="compositionally biased region" description="Low complexity" evidence="1">
    <location>
        <begin position="90"/>
        <end position="104"/>
    </location>
</feature>
<dbReference type="EMBL" id="KB445560">
    <property type="protein sequence ID" value="EMC93170.1"/>
    <property type="molecule type" value="Genomic_DNA"/>
</dbReference>
<evidence type="ECO:0008006" key="4">
    <source>
        <dbReference type="Google" id="ProtNLM"/>
    </source>
</evidence>
<dbReference type="OrthoDB" id="2392550at2759"/>
<dbReference type="RefSeq" id="XP_007679185.1">
    <property type="nucleotide sequence ID" value="XM_007680995.1"/>
</dbReference>